<feature type="compositionally biased region" description="Basic and acidic residues" evidence="7">
    <location>
        <begin position="268"/>
        <end position="278"/>
    </location>
</feature>
<dbReference type="GO" id="GO:0005634">
    <property type="term" value="C:nucleus"/>
    <property type="evidence" value="ECO:0007669"/>
    <property type="project" value="UniProtKB-SubCell"/>
</dbReference>
<dbReference type="CDD" id="cd01389">
    <property type="entry name" value="HMG-box_ROX1-like"/>
    <property type="match status" value="1"/>
</dbReference>
<evidence type="ECO:0000313" key="9">
    <source>
        <dbReference type="EMBL" id="EAW10669.1"/>
    </source>
</evidence>
<dbReference type="GO" id="GO:0000981">
    <property type="term" value="F:DNA-binding transcription factor activity, RNA polymerase II-specific"/>
    <property type="evidence" value="ECO:0007669"/>
    <property type="project" value="TreeGrafter"/>
</dbReference>
<dbReference type="EMBL" id="DS027054">
    <property type="protein sequence ID" value="EAW10669.1"/>
    <property type="molecule type" value="Genomic_DNA"/>
</dbReference>
<sequence>MATAAVPSRFIQPPSPPQSTNGDPASEPCGMLNPMYSHPHTLGAASLSCSAEAAYSDFKPQAIGYATSPPPYYNLHHDYSRSLPMQHSMLAPGIQVNTPPPAADDGIVPSNLESTPPRWPSPSTLKRSPGKTRVAKTPRLRRRAKKASSRDAKPSLPGPLSELTKHMTHVPVRDMESWVHRPVEARHQEVAKKNGKVARPMNSFMLYRSAYAERTKEWFAQNNHQVVSEVAGDSWRIEPAQIREMYERLANIEKSNHLKAHPGYKFSPSKDKKKRTDAENEQLALNGAGHTSESSPAFLQVRAMSSSELDSSGWESRDSTPFDFPEHGLPTTTYYSSSWHTSHPSKDMLSPPKSTAYLQQPLHHGLMGAHVEDARFRNVGLEELQLTSSTALAGLPGAAHHDLLQPQTTLPPSTIGHNGQVDPQLLSFQSDSSSNPAYNHSHYAVWQEIPTNNCYLPVTSPLAISFPNGTTYHHGLGDGREVWGPTSHEAGLDGSGGEFEHWLNPHASGYSA</sequence>
<dbReference type="STRING" id="344612.A1CIG4"/>
<keyword evidence="2" id="KW-0805">Transcription regulation</keyword>
<evidence type="ECO:0000256" key="4">
    <source>
        <dbReference type="ARBA" id="ARBA00023163"/>
    </source>
</evidence>
<evidence type="ECO:0000256" key="2">
    <source>
        <dbReference type="ARBA" id="ARBA00023015"/>
    </source>
</evidence>
<dbReference type="PANTHER" id="PTHR45803">
    <property type="entry name" value="SOX100B"/>
    <property type="match status" value="1"/>
</dbReference>
<feature type="domain" description="HMG box" evidence="8">
    <location>
        <begin position="197"/>
        <end position="265"/>
    </location>
</feature>
<dbReference type="Proteomes" id="UP000006701">
    <property type="component" value="Unassembled WGS sequence"/>
</dbReference>
<dbReference type="InterPro" id="IPR009071">
    <property type="entry name" value="HMG_box_dom"/>
</dbReference>
<dbReference type="PROSITE" id="PS50118">
    <property type="entry name" value="HMG_BOX_2"/>
    <property type="match status" value="1"/>
</dbReference>
<evidence type="ECO:0000256" key="6">
    <source>
        <dbReference type="PROSITE-ProRule" id="PRU00267"/>
    </source>
</evidence>
<dbReference type="InterPro" id="IPR050917">
    <property type="entry name" value="SOX_TF"/>
</dbReference>
<dbReference type="OMA" id="GANNHQI"/>
<keyword evidence="10" id="KW-1185">Reference proteome</keyword>
<dbReference type="PANTHER" id="PTHR45803:SF5">
    <property type="entry name" value="SOX100B"/>
    <property type="match status" value="1"/>
</dbReference>
<evidence type="ECO:0000256" key="5">
    <source>
        <dbReference type="ARBA" id="ARBA00023242"/>
    </source>
</evidence>
<dbReference type="SUPFAM" id="SSF47095">
    <property type="entry name" value="HMG-box"/>
    <property type="match status" value="1"/>
</dbReference>
<feature type="region of interest" description="Disordered" evidence="7">
    <location>
        <begin position="1"/>
        <end position="37"/>
    </location>
</feature>
<dbReference type="SMART" id="SM00398">
    <property type="entry name" value="HMG"/>
    <property type="match status" value="1"/>
</dbReference>
<evidence type="ECO:0000259" key="8">
    <source>
        <dbReference type="PROSITE" id="PS50118"/>
    </source>
</evidence>
<dbReference type="Pfam" id="PF00505">
    <property type="entry name" value="HMG_box"/>
    <property type="match status" value="1"/>
</dbReference>
<keyword evidence="4" id="KW-0804">Transcription</keyword>
<feature type="compositionally biased region" description="Basic residues" evidence="7">
    <location>
        <begin position="128"/>
        <end position="147"/>
    </location>
</feature>
<keyword evidence="3 6" id="KW-0238">DNA-binding</keyword>
<comment type="subcellular location">
    <subcellularLocation>
        <location evidence="1">Nucleus</location>
    </subcellularLocation>
</comment>
<evidence type="ECO:0000256" key="1">
    <source>
        <dbReference type="ARBA" id="ARBA00004123"/>
    </source>
</evidence>
<dbReference type="GeneID" id="4703855"/>
<dbReference type="GO" id="GO:0000978">
    <property type="term" value="F:RNA polymerase II cis-regulatory region sequence-specific DNA binding"/>
    <property type="evidence" value="ECO:0007669"/>
    <property type="project" value="TreeGrafter"/>
</dbReference>
<reference evidence="9 10" key="1">
    <citation type="journal article" date="2008" name="PLoS Genet.">
        <title>Genomic islands in the pathogenic filamentous fungus Aspergillus fumigatus.</title>
        <authorList>
            <person name="Fedorova N.D."/>
            <person name="Khaldi N."/>
            <person name="Joardar V.S."/>
            <person name="Maiti R."/>
            <person name="Amedeo P."/>
            <person name="Anderson M.J."/>
            <person name="Crabtree J."/>
            <person name="Silva J.C."/>
            <person name="Badger J.H."/>
            <person name="Albarraq A."/>
            <person name="Angiuoli S."/>
            <person name="Bussey H."/>
            <person name="Bowyer P."/>
            <person name="Cotty P.J."/>
            <person name="Dyer P.S."/>
            <person name="Egan A."/>
            <person name="Galens K."/>
            <person name="Fraser-Liggett C.M."/>
            <person name="Haas B.J."/>
            <person name="Inman J.M."/>
            <person name="Kent R."/>
            <person name="Lemieux S."/>
            <person name="Malavazi I."/>
            <person name="Orvis J."/>
            <person name="Roemer T."/>
            <person name="Ronning C.M."/>
            <person name="Sundaram J.P."/>
            <person name="Sutton G."/>
            <person name="Turner G."/>
            <person name="Venter J.C."/>
            <person name="White O.R."/>
            <person name="Whitty B.R."/>
            <person name="Youngman P."/>
            <person name="Wolfe K.H."/>
            <person name="Goldman G.H."/>
            <person name="Wortman J.R."/>
            <person name="Jiang B."/>
            <person name="Denning D.W."/>
            <person name="Nierman W.C."/>
        </authorList>
    </citation>
    <scope>NUCLEOTIDE SEQUENCE [LARGE SCALE GENOMIC DNA]</scope>
    <source>
        <strain evidence="10">ATCC 1007 / CBS 513.65 / DSM 816 / NCTC 3887 / NRRL 1</strain>
    </source>
</reference>
<keyword evidence="5 6" id="KW-0539">Nucleus</keyword>
<dbReference type="Gene3D" id="1.10.30.10">
    <property type="entry name" value="High mobility group box domain"/>
    <property type="match status" value="1"/>
</dbReference>
<protein>
    <submittedName>
        <fullName evidence="9">HMG box protein</fullName>
    </submittedName>
</protein>
<accession>A1CIG4</accession>
<dbReference type="RefSeq" id="XP_001272095.1">
    <property type="nucleotide sequence ID" value="XM_001272094.1"/>
</dbReference>
<proteinExistence type="predicted"/>
<dbReference type="HOGENOM" id="CLU_022445_4_0_1"/>
<dbReference type="VEuPathDB" id="FungiDB:ACLA_051410"/>
<dbReference type="KEGG" id="act:ACLA_051410"/>
<evidence type="ECO:0000313" key="10">
    <source>
        <dbReference type="Proteomes" id="UP000006701"/>
    </source>
</evidence>
<feature type="DNA-binding region" description="HMG box" evidence="6">
    <location>
        <begin position="197"/>
        <end position="265"/>
    </location>
</feature>
<organism evidence="9 10">
    <name type="scientific">Aspergillus clavatus (strain ATCC 1007 / CBS 513.65 / DSM 816 / NCTC 3887 / NRRL 1 / QM 1276 / 107)</name>
    <dbReference type="NCBI Taxonomy" id="344612"/>
    <lineage>
        <taxon>Eukaryota</taxon>
        <taxon>Fungi</taxon>
        <taxon>Dikarya</taxon>
        <taxon>Ascomycota</taxon>
        <taxon>Pezizomycotina</taxon>
        <taxon>Eurotiomycetes</taxon>
        <taxon>Eurotiomycetidae</taxon>
        <taxon>Eurotiales</taxon>
        <taxon>Aspergillaceae</taxon>
        <taxon>Aspergillus</taxon>
        <taxon>Aspergillus subgen. Fumigati</taxon>
    </lineage>
</organism>
<feature type="region of interest" description="Disordered" evidence="7">
    <location>
        <begin position="91"/>
        <end position="162"/>
    </location>
</feature>
<name>A1CIG4_ASPCL</name>
<dbReference type="eggNOG" id="KOG0528">
    <property type="taxonomic scope" value="Eukaryota"/>
</dbReference>
<dbReference type="AlphaFoldDB" id="A1CIG4"/>
<dbReference type="InterPro" id="IPR036910">
    <property type="entry name" value="HMG_box_dom_sf"/>
</dbReference>
<dbReference type="OrthoDB" id="2307332at2759"/>
<gene>
    <name evidence="9" type="ORF">ACLA_051410</name>
</gene>
<evidence type="ECO:0000256" key="7">
    <source>
        <dbReference type="SAM" id="MobiDB-lite"/>
    </source>
</evidence>
<evidence type="ECO:0000256" key="3">
    <source>
        <dbReference type="ARBA" id="ARBA00023125"/>
    </source>
</evidence>
<feature type="region of interest" description="Disordered" evidence="7">
    <location>
        <begin position="259"/>
        <end position="279"/>
    </location>
</feature>